<dbReference type="GO" id="GO:0031683">
    <property type="term" value="F:G-protein beta/gamma-subunit complex binding"/>
    <property type="evidence" value="ECO:0007669"/>
    <property type="project" value="InterPro"/>
</dbReference>
<evidence type="ECO:0000256" key="2">
    <source>
        <dbReference type="ARBA" id="ARBA00023134"/>
    </source>
</evidence>
<dbReference type="GO" id="GO:0003924">
    <property type="term" value="F:GTPase activity"/>
    <property type="evidence" value="ECO:0007669"/>
    <property type="project" value="InterPro"/>
</dbReference>
<dbReference type="AlphaFoldDB" id="X6P460"/>
<evidence type="ECO:0000256" key="3">
    <source>
        <dbReference type="ARBA" id="ARBA00023224"/>
    </source>
</evidence>
<accession>X6P460</accession>
<organism evidence="5 6">
    <name type="scientific">Reticulomyxa filosa</name>
    <dbReference type="NCBI Taxonomy" id="46433"/>
    <lineage>
        <taxon>Eukaryota</taxon>
        <taxon>Sar</taxon>
        <taxon>Rhizaria</taxon>
        <taxon>Retaria</taxon>
        <taxon>Foraminifera</taxon>
        <taxon>Monothalamids</taxon>
        <taxon>Reticulomyxidae</taxon>
        <taxon>Reticulomyxa</taxon>
    </lineage>
</organism>
<proteinExistence type="predicted"/>
<feature type="non-terminal residue" evidence="5">
    <location>
        <position position="128"/>
    </location>
</feature>
<dbReference type="GO" id="GO:0007186">
    <property type="term" value="P:G protein-coupled receptor signaling pathway"/>
    <property type="evidence" value="ECO:0007669"/>
    <property type="project" value="InterPro"/>
</dbReference>
<evidence type="ECO:0000256" key="1">
    <source>
        <dbReference type="ARBA" id="ARBA00022741"/>
    </source>
</evidence>
<dbReference type="InterPro" id="IPR011025">
    <property type="entry name" value="GproteinA_insert"/>
</dbReference>
<dbReference type="EMBL" id="ASPP01003760">
    <property type="protein sequence ID" value="ETO33006.1"/>
    <property type="molecule type" value="Genomic_DNA"/>
</dbReference>
<keyword evidence="3" id="KW-0807">Transducer</keyword>
<dbReference type="OrthoDB" id="5817230at2759"/>
<name>X6P460_RETFI</name>
<feature type="binding site" evidence="4">
    <location>
        <position position="46"/>
    </location>
    <ligand>
        <name>Mg(2+)</name>
        <dbReference type="ChEBI" id="CHEBI:18420"/>
    </ligand>
</feature>
<dbReference type="GO" id="GO:0005525">
    <property type="term" value="F:GTP binding"/>
    <property type="evidence" value="ECO:0007669"/>
    <property type="project" value="UniProtKB-KW"/>
</dbReference>
<sequence length="128" mass="14442">MGCCVNRQAGFEDMKEAEDMKKTEDIKSFRETKKILFLGPGGCGKSTLFKQLRQSFGENMDEKERLAFGEHVRQFILETVITVTAMIDDKSQLSTEGQAAAKCVELLNSRSPITDEVALHIKILWKEP</sequence>
<keyword evidence="4" id="KW-0460">Magnesium</keyword>
<reference evidence="5 6" key="1">
    <citation type="journal article" date="2013" name="Curr. Biol.">
        <title>The Genome of the Foraminiferan Reticulomyxa filosa.</title>
        <authorList>
            <person name="Glockner G."/>
            <person name="Hulsmann N."/>
            <person name="Schleicher M."/>
            <person name="Noegel A.A."/>
            <person name="Eichinger L."/>
            <person name="Gallinger C."/>
            <person name="Pawlowski J."/>
            <person name="Sierra R."/>
            <person name="Euteneuer U."/>
            <person name="Pillet L."/>
            <person name="Moustafa A."/>
            <person name="Platzer M."/>
            <person name="Groth M."/>
            <person name="Szafranski K."/>
            <person name="Schliwa M."/>
        </authorList>
    </citation>
    <scope>NUCLEOTIDE SEQUENCE [LARGE SCALE GENOMIC DNA]</scope>
</reference>
<keyword evidence="2" id="KW-0342">GTP-binding</keyword>
<protein>
    <submittedName>
        <fullName evidence="5">Guanine nucleotide-binding protein alpha-3 subunit</fullName>
    </submittedName>
</protein>
<dbReference type="InterPro" id="IPR001019">
    <property type="entry name" value="Gprotein_alpha_su"/>
</dbReference>
<keyword evidence="6" id="KW-1185">Reference proteome</keyword>
<dbReference type="Gene3D" id="1.10.400.10">
    <property type="entry name" value="GI Alpha 1, domain 2-like"/>
    <property type="match status" value="1"/>
</dbReference>
<dbReference type="GO" id="GO:0046872">
    <property type="term" value="F:metal ion binding"/>
    <property type="evidence" value="ECO:0007669"/>
    <property type="project" value="UniProtKB-KW"/>
</dbReference>
<dbReference type="Gene3D" id="3.40.50.300">
    <property type="entry name" value="P-loop containing nucleotide triphosphate hydrolases"/>
    <property type="match status" value="1"/>
</dbReference>
<dbReference type="Pfam" id="PF00503">
    <property type="entry name" value="G-alpha"/>
    <property type="match status" value="1"/>
</dbReference>
<evidence type="ECO:0000313" key="5">
    <source>
        <dbReference type="EMBL" id="ETO33006.1"/>
    </source>
</evidence>
<comment type="caution">
    <text evidence="5">The sequence shown here is derived from an EMBL/GenBank/DDBJ whole genome shotgun (WGS) entry which is preliminary data.</text>
</comment>
<keyword evidence="1" id="KW-0547">Nucleotide-binding</keyword>
<dbReference type="InterPro" id="IPR027417">
    <property type="entry name" value="P-loop_NTPase"/>
</dbReference>
<evidence type="ECO:0000256" key="4">
    <source>
        <dbReference type="PIRSR" id="PIRSR601019-2"/>
    </source>
</evidence>
<gene>
    <name evidence="5" type="ORF">RFI_04098</name>
</gene>
<evidence type="ECO:0000313" key="6">
    <source>
        <dbReference type="Proteomes" id="UP000023152"/>
    </source>
</evidence>
<keyword evidence="4" id="KW-0479">Metal-binding</keyword>
<dbReference type="SUPFAM" id="SSF52540">
    <property type="entry name" value="P-loop containing nucleoside triphosphate hydrolases"/>
    <property type="match status" value="1"/>
</dbReference>
<dbReference type="Proteomes" id="UP000023152">
    <property type="component" value="Unassembled WGS sequence"/>
</dbReference>